<gene>
    <name evidence="15" type="ORF">UFOPK2373_00810</name>
</gene>
<dbReference type="PROSITE" id="PS51384">
    <property type="entry name" value="FAD_FR"/>
    <property type="match status" value="1"/>
</dbReference>
<proteinExistence type="predicted"/>
<dbReference type="GO" id="GO:0016491">
    <property type="term" value="F:oxidoreductase activity"/>
    <property type="evidence" value="ECO:0007669"/>
    <property type="project" value="UniProtKB-KW"/>
</dbReference>
<keyword evidence="5" id="KW-0001">2Fe-2S</keyword>
<dbReference type="EMBL" id="CAEZXL010000141">
    <property type="protein sequence ID" value="CAB4691265.1"/>
    <property type="molecule type" value="Genomic_DNA"/>
</dbReference>
<evidence type="ECO:0000313" key="15">
    <source>
        <dbReference type="EMBL" id="CAB4691265.1"/>
    </source>
</evidence>
<dbReference type="GO" id="GO:0051537">
    <property type="term" value="F:2 iron, 2 sulfur cluster binding"/>
    <property type="evidence" value="ECO:0007669"/>
    <property type="project" value="UniProtKB-KW"/>
</dbReference>
<keyword evidence="10" id="KW-0408">Iron</keyword>
<dbReference type="Gene3D" id="2.40.30.10">
    <property type="entry name" value="Translation factors"/>
    <property type="match status" value="1"/>
</dbReference>
<reference evidence="15" key="1">
    <citation type="submission" date="2020-05" db="EMBL/GenBank/DDBJ databases">
        <authorList>
            <person name="Chiriac C."/>
            <person name="Salcher M."/>
            <person name="Ghai R."/>
            <person name="Kavagutti S V."/>
        </authorList>
    </citation>
    <scope>NUCLEOTIDE SEQUENCE</scope>
</reference>
<evidence type="ECO:0000256" key="1">
    <source>
        <dbReference type="ARBA" id="ARBA00001974"/>
    </source>
</evidence>
<evidence type="ECO:0000256" key="2">
    <source>
        <dbReference type="ARBA" id="ARBA00004141"/>
    </source>
</evidence>
<keyword evidence="8 13" id="KW-1133">Transmembrane helix</keyword>
<evidence type="ECO:0000256" key="10">
    <source>
        <dbReference type="ARBA" id="ARBA00023004"/>
    </source>
</evidence>
<keyword evidence="7" id="KW-0274">FAD</keyword>
<accession>A0A6J6P3K3</accession>
<dbReference type="InterPro" id="IPR017938">
    <property type="entry name" value="Riboflavin_synthase-like_b-brl"/>
</dbReference>
<evidence type="ECO:0000256" key="6">
    <source>
        <dbReference type="ARBA" id="ARBA00022723"/>
    </source>
</evidence>
<keyword evidence="3" id="KW-0285">Flavoprotein</keyword>
<dbReference type="InterPro" id="IPR039261">
    <property type="entry name" value="FNR_nucleotide-bd"/>
</dbReference>
<feature type="transmembrane region" description="Helical" evidence="13">
    <location>
        <begin position="155"/>
        <end position="173"/>
    </location>
</feature>
<dbReference type="SUPFAM" id="SSF63380">
    <property type="entry name" value="Riboflavin synthase domain-like"/>
    <property type="match status" value="1"/>
</dbReference>
<feature type="domain" description="FAD-binding FR-type" evidence="14">
    <location>
        <begin position="243"/>
        <end position="343"/>
    </location>
</feature>
<keyword evidence="9" id="KW-0560">Oxidoreductase</keyword>
<comment type="subcellular location">
    <subcellularLocation>
        <location evidence="2">Membrane</location>
        <topology evidence="2">Multi-pass membrane protein</topology>
    </subcellularLocation>
</comment>
<evidence type="ECO:0000256" key="11">
    <source>
        <dbReference type="ARBA" id="ARBA00023014"/>
    </source>
</evidence>
<dbReference type="Pfam" id="PF01794">
    <property type="entry name" value="Ferric_reduct"/>
    <property type="match status" value="1"/>
</dbReference>
<dbReference type="InterPro" id="IPR013130">
    <property type="entry name" value="Fe3_Rdtase_TM_dom"/>
</dbReference>
<dbReference type="Gene3D" id="3.40.50.80">
    <property type="entry name" value="Nucleotide-binding domain of ferredoxin-NADP reductase (FNR) module"/>
    <property type="match status" value="1"/>
</dbReference>
<dbReference type="Pfam" id="PF00175">
    <property type="entry name" value="NAD_binding_1"/>
    <property type="match status" value="1"/>
</dbReference>
<dbReference type="InterPro" id="IPR001433">
    <property type="entry name" value="OxRdtase_FAD/NAD-bd"/>
</dbReference>
<name>A0A6J6P3K3_9ZZZZ</name>
<evidence type="ECO:0000256" key="3">
    <source>
        <dbReference type="ARBA" id="ARBA00022630"/>
    </source>
</evidence>
<dbReference type="GO" id="GO:0016020">
    <property type="term" value="C:membrane"/>
    <property type="evidence" value="ECO:0007669"/>
    <property type="project" value="UniProtKB-SubCell"/>
</dbReference>
<dbReference type="InterPro" id="IPR013112">
    <property type="entry name" value="FAD-bd_8"/>
</dbReference>
<evidence type="ECO:0000256" key="8">
    <source>
        <dbReference type="ARBA" id="ARBA00022989"/>
    </source>
</evidence>
<dbReference type="PANTHER" id="PTHR47354">
    <property type="entry name" value="NADH OXIDOREDUCTASE HCR"/>
    <property type="match status" value="1"/>
</dbReference>
<dbReference type="SUPFAM" id="SSF52343">
    <property type="entry name" value="Ferredoxin reductase-like, C-terminal NADP-linked domain"/>
    <property type="match status" value="1"/>
</dbReference>
<dbReference type="PRINTS" id="PR00409">
    <property type="entry name" value="PHDIOXRDTASE"/>
</dbReference>
<evidence type="ECO:0000256" key="13">
    <source>
        <dbReference type="SAM" id="Phobius"/>
    </source>
</evidence>
<evidence type="ECO:0000256" key="4">
    <source>
        <dbReference type="ARBA" id="ARBA00022692"/>
    </source>
</evidence>
<protein>
    <submittedName>
        <fullName evidence="15">Unannotated protein</fullName>
    </submittedName>
</protein>
<sequence>MTSIETNPTKRPLVLVEPNPRVKLGKAKWLGVLRGQDLVESIGWLSILWVVFTFLIDGGLTGLTDVAAVLGAIDRLSALVATDLLLIQTLLIARVPWLDKLYGHDRATLTHKRLGKPILYLVIVHFISVVWSYAIADSKNVVDELLTMLNSIPDLVTGTIAFVLMIIVVVTSIKITRSRISYEAWYLVHLLAYGAVMLAIPHQINVGTDIAGKPLAQIFWIGAYLFVGLNILWFRLLSPIVLSGLHGLKVSDAVAESSDATSIYISGRKLKSFQAKSGQFFIIRLVTPGQWWRAHPFSLSAAPTDNTLRFTVGNRGDDTALMQTIKPGTRVILEGPYGVFTEDRRTQENVVLIAAGIGAPPIRALAESIAAKPGDVSIIYRIRNKNDAALAEELAAIAKHRGFYLHILEGSRKSPTSWLPAGEDDQLPDDERLVKLCPKVAKSDVYICGPAAFTKAVEKSLHIAGTPVNQIHAEEFAW</sequence>
<keyword evidence="6" id="KW-0479">Metal-binding</keyword>
<evidence type="ECO:0000256" key="9">
    <source>
        <dbReference type="ARBA" id="ARBA00023002"/>
    </source>
</evidence>
<evidence type="ECO:0000259" key="14">
    <source>
        <dbReference type="PROSITE" id="PS51384"/>
    </source>
</evidence>
<feature type="transmembrane region" description="Helical" evidence="13">
    <location>
        <begin position="118"/>
        <end position="135"/>
    </location>
</feature>
<feature type="transmembrane region" description="Helical" evidence="13">
    <location>
        <begin position="216"/>
        <end position="234"/>
    </location>
</feature>
<dbReference type="GO" id="GO:0046872">
    <property type="term" value="F:metal ion binding"/>
    <property type="evidence" value="ECO:0007669"/>
    <property type="project" value="UniProtKB-KW"/>
</dbReference>
<keyword evidence="11" id="KW-0411">Iron-sulfur</keyword>
<feature type="transmembrane region" description="Helical" evidence="13">
    <location>
        <begin position="185"/>
        <end position="204"/>
    </location>
</feature>
<dbReference type="AlphaFoldDB" id="A0A6J6P3K3"/>
<keyword evidence="4 13" id="KW-0812">Transmembrane</keyword>
<comment type="cofactor">
    <cofactor evidence="1">
        <name>FAD</name>
        <dbReference type="ChEBI" id="CHEBI:57692"/>
    </cofactor>
</comment>
<organism evidence="15">
    <name type="scientific">freshwater metagenome</name>
    <dbReference type="NCBI Taxonomy" id="449393"/>
    <lineage>
        <taxon>unclassified sequences</taxon>
        <taxon>metagenomes</taxon>
        <taxon>ecological metagenomes</taxon>
    </lineage>
</organism>
<dbReference type="PANTHER" id="PTHR47354:SF8">
    <property type="entry name" value="1,2-PHENYLACETYL-COA EPOXIDASE, SUBUNIT E"/>
    <property type="match status" value="1"/>
</dbReference>
<dbReference type="Pfam" id="PF08022">
    <property type="entry name" value="FAD_binding_8"/>
    <property type="match status" value="1"/>
</dbReference>
<feature type="transmembrane region" description="Helical" evidence="13">
    <location>
        <begin position="76"/>
        <end position="97"/>
    </location>
</feature>
<dbReference type="InterPro" id="IPR050415">
    <property type="entry name" value="MRET"/>
</dbReference>
<dbReference type="GO" id="GO:0050660">
    <property type="term" value="F:flavin adenine dinucleotide binding"/>
    <property type="evidence" value="ECO:0007669"/>
    <property type="project" value="TreeGrafter"/>
</dbReference>
<keyword evidence="12 13" id="KW-0472">Membrane</keyword>
<feature type="transmembrane region" description="Helical" evidence="13">
    <location>
        <begin position="38"/>
        <end position="56"/>
    </location>
</feature>
<evidence type="ECO:0000256" key="7">
    <source>
        <dbReference type="ARBA" id="ARBA00022827"/>
    </source>
</evidence>
<evidence type="ECO:0000256" key="5">
    <source>
        <dbReference type="ARBA" id="ARBA00022714"/>
    </source>
</evidence>
<evidence type="ECO:0000256" key="12">
    <source>
        <dbReference type="ARBA" id="ARBA00023136"/>
    </source>
</evidence>
<dbReference type="InterPro" id="IPR017927">
    <property type="entry name" value="FAD-bd_FR_type"/>
</dbReference>